<dbReference type="PaxDb" id="6239-F28H6.6"/>
<organism evidence="2 3">
    <name type="scientific">Caenorhabditis elegans</name>
    <dbReference type="NCBI Taxonomy" id="6239"/>
    <lineage>
        <taxon>Eukaryota</taxon>
        <taxon>Metazoa</taxon>
        <taxon>Ecdysozoa</taxon>
        <taxon>Nematoda</taxon>
        <taxon>Chromadorea</taxon>
        <taxon>Rhabditida</taxon>
        <taxon>Rhabditina</taxon>
        <taxon>Rhabditomorpha</taxon>
        <taxon>Rhabditoidea</taxon>
        <taxon>Rhabditidae</taxon>
        <taxon>Peloderinae</taxon>
        <taxon>Caenorhabditis</taxon>
    </lineage>
</organism>
<dbReference type="WormBase" id="F28H6.6">
    <property type="protein sequence ID" value="CE53355"/>
    <property type="gene ID" value="WBGene00009234"/>
</dbReference>
<dbReference type="HOGENOM" id="CLU_375192_0_0_1"/>
<accession>Q9XX94</accession>
<gene>
    <name evidence="2" type="ORF">CELE_F28H6.6</name>
    <name evidence="2 4" type="ORF">F28H6.6</name>
</gene>
<dbReference type="AlphaFoldDB" id="Q9XX94"/>
<dbReference type="Bgee" id="WBGene00009234">
    <property type="expression patterns" value="Expressed in pharyngeal muscle cell (C elegans) and 3 other cell types or tissues"/>
</dbReference>
<feature type="compositionally biased region" description="Basic and acidic residues" evidence="1">
    <location>
        <begin position="147"/>
        <end position="157"/>
    </location>
</feature>
<feature type="compositionally biased region" description="Low complexity" evidence="1">
    <location>
        <begin position="498"/>
        <end position="508"/>
    </location>
</feature>
<feature type="region of interest" description="Disordered" evidence="1">
    <location>
        <begin position="652"/>
        <end position="675"/>
    </location>
</feature>
<feature type="compositionally biased region" description="Basic and acidic residues" evidence="1">
    <location>
        <begin position="68"/>
        <end position="77"/>
    </location>
</feature>
<evidence type="ECO:0000313" key="2">
    <source>
        <dbReference type="EMBL" id="CAA20935.3"/>
    </source>
</evidence>
<dbReference type="InParanoid" id="Q9XX94"/>
<evidence type="ECO:0000256" key="1">
    <source>
        <dbReference type="SAM" id="MobiDB-lite"/>
    </source>
</evidence>
<feature type="compositionally biased region" description="Low complexity" evidence="1">
    <location>
        <begin position="11"/>
        <end position="22"/>
    </location>
</feature>
<name>Q9XX94_CAEEL</name>
<reference evidence="2 3" key="1">
    <citation type="journal article" date="1998" name="Science">
        <title>Genome sequence of the nematode C. elegans: a platform for investigating biology.</title>
        <authorList>
            <consortium name="The C. elegans sequencing consortium"/>
            <person name="Sulson J.E."/>
            <person name="Waterston R."/>
        </authorList>
    </citation>
    <scope>NUCLEOTIDE SEQUENCE [LARGE SCALE GENOMIC DNA]</scope>
    <source>
        <strain evidence="2 3">Bristol N2</strain>
    </source>
</reference>
<protein>
    <submittedName>
        <fullName evidence="2">Homeobox domain-containing protein</fullName>
    </submittedName>
</protein>
<dbReference type="PIR" id="T21521">
    <property type="entry name" value="T21521"/>
</dbReference>
<feature type="compositionally biased region" description="Low complexity" evidence="1">
    <location>
        <begin position="517"/>
        <end position="529"/>
    </location>
</feature>
<sequence>MGSSNKKKPKTSTARTTVTKSTGNFRRSARHCSAPTLTYCPSSTRKKSSAAGTRKDDPTKNKSVQNLRRSDRIRTEPHVNSQKLGSFLESSFGGDFVEAQIAEDQTAEMEPTMSLRRSDRIRTLPILTDNFRSHTKNLNNPKKRGNVQKESHTDRNAHRTTTAEESDGEVADRNAVQQNISWSSLTLRSQKNSTNAVNEPRIPISDEESMDVDEEEICIIGEVPPKPIDITGLPGYECLKFLEQTFQRKMRFKAFKLEDQHVKCLAEQCNVVPSMIETWFAERSEQEAHLQKGMLESEKFYMQQTSTVKTVFMNALYNDDLSVDGKVNMILDKTGTENHFLIKAWVTDYNFKIEEKNHLEKKFKQDWSALNSIFLKFFSSLPWQQQSLIKAMIRQTRETLDIELQIMLKDSINPKSHAKTFAALLKKERETRTKHAKVFMEAKINELDMGNFYETYDSFDYNPIFVIMTTQGSVPQKVINGILDNAKKRFEAKQLLQQTQQKTCKQPQSVSKEQMFESPEYSSSASSSAESRHNTPTEEQSSTESQRNLNYADSRTPETSVTPNSCDVPLKGRLHELHTYRRKRLCDLLILEGAAKKNGTLNLSTAADSATSHDRSLDRTRELVVPPCRRRLDQLKPLRLHRANMELYDQDSGECFPSDGDTPAHSSSDKLTPRPPRIYRYPASSTVYLPDGATCDWKQWNVKDVINWTNNFLFTEEHKSEILHSRMTGDDILEVTSKNVAKKVYMDYYLWKLLRLQMNAVVNEFNGLSQEY</sequence>
<feature type="region of interest" description="Disordered" evidence="1">
    <location>
        <begin position="132"/>
        <end position="170"/>
    </location>
</feature>
<dbReference type="EMBL" id="BX284606">
    <property type="protein sequence ID" value="CAA20935.3"/>
    <property type="molecule type" value="Genomic_DNA"/>
</dbReference>
<dbReference type="GO" id="GO:0003677">
    <property type="term" value="F:DNA binding"/>
    <property type="evidence" value="ECO:0007669"/>
    <property type="project" value="UniProtKB-KW"/>
</dbReference>
<evidence type="ECO:0000313" key="3">
    <source>
        <dbReference type="Proteomes" id="UP000001940"/>
    </source>
</evidence>
<keyword evidence="2" id="KW-0238">DNA-binding</keyword>
<proteinExistence type="predicted"/>
<keyword evidence="2" id="KW-0371">Homeobox</keyword>
<keyword evidence="3" id="KW-1185">Reference proteome</keyword>
<dbReference type="Proteomes" id="UP000001940">
    <property type="component" value="Chromosome X"/>
</dbReference>
<feature type="compositionally biased region" description="Basic residues" evidence="1">
    <location>
        <begin position="1"/>
        <end position="10"/>
    </location>
</feature>
<feature type="region of interest" description="Disordered" evidence="1">
    <location>
        <begin position="1"/>
        <end position="79"/>
    </location>
</feature>
<feature type="region of interest" description="Disordered" evidence="1">
    <location>
        <begin position="498"/>
        <end position="567"/>
    </location>
</feature>
<feature type="compositionally biased region" description="Polar residues" evidence="1">
    <location>
        <begin position="537"/>
        <end position="565"/>
    </location>
</feature>
<evidence type="ECO:0000313" key="4">
    <source>
        <dbReference type="WormBase" id="F28H6.6"/>
    </source>
</evidence>
<dbReference type="UCSC" id="F28H6.6">
    <property type="organism name" value="c. elegans"/>
</dbReference>
<dbReference type="AGR" id="WB:WBGene00009234"/>